<evidence type="ECO:0000313" key="1">
    <source>
        <dbReference type="EMBL" id="CAI5443242.1"/>
    </source>
</evidence>
<keyword evidence="2" id="KW-1185">Reference proteome</keyword>
<evidence type="ECO:0000313" key="2">
    <source>
        <dbReference type="Proteomes" id="UP001152747"/>
    </source>
</evidence>
<dbReference type="AlphaFoldDB" id="A0A9P1MXE7"/>
<protein>
    <submittedName>
        <fullName evidence="1">Uncharacterized protein</fullName>
    </submittedName>
</protein>
<dbReference type="Proteomes" id="UP001152747">
    <property type="component" value="Unassembled WGS sequence"/>
</dbReference>
<sequence>MRVFLMVASVLVGFAAAGLLDDFFARKLFSDSVSDRRRLHSSPSFPRRRRLQGGTVGRQRFVARRPAQDFQKNSEIFSQAHPRRFRNRGFSDFQRNFENFGPTNFGRL</sequence>
<organism evidence="1 2">
    <name type="scientific">Caenorhabditis angaria</name>
    <dbReference type="NCBI Taxonomy" id="860376"/>
    <lineage>
        <taxon>Eukaryota</taxon>
        <taxon>Metazoa</taxon>
        <taxon>Ecdysozoa</taxon>
        <taxon>Nematoda</taxon>
        <taxon>Chromadorea</taxon>
        <taxon>Rhabditida</taxon>
        <taxon>Rhabditina</taxon>
        <taxon>Rhabditomorpha</taxon>
        <taxon>Rhabditoidea</taxon>
        <taxon>Rhabditidae</taxon>
        <taxon>Peloderinae</taxon>
        <taxon>Caenorhabditis</taxon>
    </lineage>
</organism>
<proteinExistence type="predicted"/>
<gene>
    <name evidence="1" type="ORF">CAMP_LOCUS5879</name>
</gene>
<reference evidence="1" key="1">
    <citation type="submission" date="2022-11" db="EMBL/GenBank/DDBJ databases">
        <authorList>
            <person name="Kikuchi T."/>
        </authorList>
    </citation>
    <scope>NUCLEOTIDE SEQUENCE</scope>
    <source>
        <strain evidence="1">PS1010</strain>
    </source>
</reference>
<comment type="caution">
    <text evidence="1">The sequence shown here is derived from an EMBL/GenBank/DDBJ whole genome shotgun (WGS) entry which is preliminary data.</text>
</comment>
<accession>A0A9P1MXE7</accession>
<dbReference type="EMBL" id="CANHGI010000002">
    <property type="protein sequence ID" value="CAI5443242.1"/>
    <property type="molecule type" value="Genomic_DNA"/>
</dbReference>
<name>A0A9P1MXE7_9PELO</name>